<sequence>MSIIVDIEKIFKGFSLKTKFRTNCSSMGILGASGSGKSMTLRCIAGIERPDKGQIIINGKTVFDSEKKIDLKPQHRRVGYLFQNYALFPTMTVRENILCGFRGEKKYREQSINDFISRYHLKGLENRYPSQLSGGQQQRVALARMMIGQPEVILLDEPFSALDGFLKDVLQKDMQDFLKDYPGDMILVTHSRDEAFRFCQELMLLKEGKTLTFGNTRELFEQPGLVEASKLTGCKNISRIEKLGNHQLFAQDWGVSLRTEKVIEPDITHVAVRGHWIQGRDSGGENCIPFCAAEYVETTFEHQYLIKTPGMEEEAALWWMRPKNSFQESPDKNLPAYLYLPPEHLMLLK</sequence>
<dbReference type="Gene3D" id="3.40.50.300">
    <property type="entry name" value="P-loop containing nucleotide triphosphate hydrolases"/>
    <property type="match status" value="1"/>
</dbReference>
<accession>A0A6N2UBD9</accession>
<dbReference type="EMBL" id="CACRST010000018">
    <property type="protein sequence ID" value="VYT15854.1"/>
    <property type="molecule type" value="Genomic_DNA"/>
</dbReference>
<dbReference type="SMART" id="SM00382">
    <property type="entry name" value="AAA"/>
    <property type="match status" value="1"/>
</dbReference>
<evidence type="ECO:0000256" key="3">
    <source>
        <dbReference type="ARBA" id="ARBA00022840"/>
    </source>
</evidence>
<dbReference type="EC" id="3.6.3.30" evidence="5"/>
<organism evidence="5">
    <name type="scientific">Blautia glucerasea</name>
    <dbReference type="NCBI Taxonomy" id="536633"/>
    <lineage>
        <taxon>Bacteria</taxon>
        <taxon>Bacillati</taxon>
        <taxon>Bacillota</taxon>
        <taxon>Clostridia</taxon>
        <taxon>Lachnospirales</taxon>
        <taxon>Lachnospiraceae</taxon>
        <taxon>Blautia</taxon>
    </lineage>
</organism>
<evidence type="ECO:0000256" key="2">
    <source>
        <dbReference type="ARBA" id="ARBA00022741"/>
    </source>
</evidence>
<keyword evidence="3 5" id="KW-0067">ATP-binding</keyword>
<evidence type="ECO:0000259" key="4">
    <source>
        <dbReference type="PROSITE" id="PS50893"/>
    </source>
</evidence>
<dbReference type="PROSITE" id="PS50893">
    <property type="entry name" value="ABC_TRANSPORTER_2"/>
    <property type="match status" value="1"/>
</dbReference>
<keyword evidence="2" id="KW-0547">Nucleotide-binding</keyword>
<protein>
    <submittedName>
        <fullName evidence="5">Fe(3+) ions import ATP-binding protein FbpC</fullName>
        <ecNumber evidence="5">3.6.3.30</ecNumber>
    </submittedName>
</protein>
<dbReference type="Pfam" id="PF00005">
    <property type="entry name" value="ABC_tran"/>
    <property type="match status" value="1"/>
</dbReference>
<feature type="domain" description="ABC transporter" evidence="4">
    <location>
        <begin position="2"/>
        <end position="232"/>
    </location>
</feature>
<evidence type="ECO:0000313" key="5">
    <source>
        <dbReference type="EMBL" id="VYT15854.1"/>
    </source>
</evidence>
<dbReference type="RefSeq" id="WP_156354509.1">
    <property type="nucleotide sequence ID" value="NZ_CACRST010000018.1"/>
</dbReference>
<evidence type="ECO:0000256" key="1">
    <source>
        <dbReference type="ARBA" id="ARBA00022448"/>
    </source>
</evidence>
<dbReference type="SUPFAM" id="SSF52540">
    <property type="entry name" value="P-loop containing nucleoside triphosphate hydrolases"/>
    <property type="match status" value="1"/>
</dbReference>
<dbReference type="PANTHER" id="PTHR42781:SF4">
    <property type="entry name" value="SPERMIDINE_PUTRESCINE IMPORT ATP-BINDING PROTEIN POTA"/>
    <property type="match status" value="1"/>
</dbReference>
<dbReference type="GO" id="GO:0005524">
    <property type="term" value="F:ATP binding"/>
    <property type="evidence" value="ECO:0007669"/>
    <property type="project" value="UniProtKB-KW"/>
</dbReference>
<dbReference type="GO" id="GO:0016887">
    <property type="term" value="F:ATP hydrolysis activity"/>
    <property type="evidence" value="ECO:0007669"/>
    <property type="project" value="InterPro"/>
</dbReference>
<name>A0A6N2UBD9_9FIRM</name>
<gene>
    <name evidence="5" type="primary">fbpC</name>
    <name evidence="5" type="ORF">BGLFYP119_02048</name>
</gene>
<keyword evidence="5" id="KW-0378">Hydrolase</keyword>
<proteinExistence type="predicted"/>
<dbReference type="InterPro" id="IPR003439">
    <property type="entry name" value="ABC_transporter-like_ATP-bd"/>
</dbReference>
<dbReference type="InterPro" id="IPR017871">
    <property type="entry name" value="ABC_transporter-like_CS"/>
</dbReference>
<dbReference type="AlphaFoldDB" id="A0A6N2UBD9"/>
<dbReference type="InterPro" id="IPR027417">
    <property type="entry name" value="P-loop_NTPase"/>
</dbReference>
<dbReference type="PROSITE" id="PS00211">
    <property type="entry name" value="ABC_TRANSPORTER_1"/>
    <property type="match status" value="1"/>
</dbReference>
<dbReference type="PANTHER" id="PTHR42781">
    <property type="entry name" value="SPERMIDINE/PUTRESCINE IMPORT ATP-BINDING PROTEIN POTA"/>
    <property type="match status" value="1"/>
</dbReference>
<keyword evidence="1" id="KW-0813">Transport</keyword>
<dbReference type="InterPro" id="IPR050093">
    <property type="entry name" value="ABC_SmlMolc_Importer"/>
</dbReference>
<reference evidence="5" key="1">
    <citation type="submission" date="2019-11" db="EMBL/GenBank/DDBJ databases">
        <authorList>
            <person name="Feng L."/>
        </authorList>
    </citation>
    <scope>NUCLEOTIDE SEQUENCE</scope>
    <source>
        <strain evidence="5">BgluceraseaLFYP119</strain>
    </source>
</reference>
<dbReference type="InterPro" id="IPR003593">
    <property type="entry name" value="AAA+_ATPase"/>
</dbReference>